<proteinExistence type="predicted"/>
<gene>
    <name evidence="1" type="ORF">CEV31_1408</name>
</gene>
<dbReference type="EMBL" id="NNRJ01000015">
    <property type="protein sequence ID" value="OYR19989.1"/>
    <property type="molecule type" value="Genomic_DNA"/>
</dbReference>
<reference evidence="1 2" key="1">
    <citation type="submission" date="2017-07" db="EMBL/GenBank/DDBJ databases">
        <title>Phylogenetic study on the rhizospheric bacterium Ochrobactrum sp. A44.</title>
        <authorList>
            <person name="Krzyzanowska D.M."/>
            <person name="Ossowicki A."/>
            <person name="Rajewska M."/>
            <person name="Maciag T."/>
            <person name="Kaczynski Z."/>
            <person name="Czerwicka M."/>
            <person name="Jafra S."/>
        </authorList>
    </citation>
    <scope>NUCLEOTIDE SEQUENCE [LARGE SCALE GENOMIC DNA]</scope>
    <source>
        <strain evidence="1 2">DSM 7216</strain>
    </source>
</reference>
<name>A0A256FYT9_9HYPH</name>
<evidence type="ECO:0000313" key="1">
    <source>
        <dbReference type="EMBL" id="OYR19989.1"/>
    </source>
</evidence>
<organism evidence="1 2">
    <name type="scientific">Brucella thiophenivorans</name>
    <dbReference type="NCBI Taxonomy" id="571255"/>
    <lineage>
        <taxon>Bacteria</taxon>
        <taxon>Pseudomonadati</taxon>
        <taxon>Pseudomonadota</taxon>
        <taxon>Alphaproteobacteria</taxon>
        <taxon>Hyphomicrobiales</taxon>
        <taxon>Brucellaceae</taxon>
        <taxon>Brucella/Ochrobactrum group</taxon>
        <taxon>Brucella</taxon>
    </lineage>
</organism>
<dbReference type="AlphaFoldDB" id="A0A256FYT9"/>
<accession>A0A256FYT9</accession>
<protein>
    <submittedName>
        <fullName evidence="1">Uncharacterized protein</fullName>
    </submittedName>
</protein>
<keyword evidence="2" id="KW-1185">Reference proteome</keyword>
<comment type="caution">
    <text evidence="1">The sequence shown here is derived from an EMBL/GenBank/DDBJ whole genome shotgun (WGS) entry which is preliminary data.</text>
</comment>
<dbReference type="Proteomes" id="UP000215590">
    <property type="component" value="Unassembled WGS sequence"/>
</dbReference>
<sequence length="43" mass="5118">MVRELFALDNAKNKRAERFLSLFLSWICSIHQSVFVLCNLKIY</sequence>
<evidence type="ECO:0000313" key="2">
    <source>
        <dbReference type="Proteomes" id="UP000215590"/>
    </source>
</evidence>